<organism evidence="1 2">
    <name type="scientific">Panagrolaimus sp. ES5</name>
    <dbReference type="NCBI Taxonomy" id="591445"/>
    <lineage>
        <taxon>Eukaryota</taxon>
        <taxon>Metazoa</taxon>
        <taxon>Ecdysozoa</taxon>
        <taxon>Nematoda</taxon>
        <taxon>Chromadorea</taxon>
        <taxon>Rhabditida</taxon>
        <taxon>Tylenchina</taxon>
        <taxon>Panagrolaimomorpha</taxon>
        <taxon>Panagrolaimoidea</taxon>
        <taxon>Panagrolaimidae</taxon>
        <taxon>Panagrolaimus</taxon>
    </lineage>
</organism>
<name>A0AC34GY88_9BILA</name>
<sequence>MGYIKHFIASIEVWHLNVFSTVVVLVFVYLQFRSMFIARPRPKQLQHESFNNQKEAKQKEFADKQVGDSIDVIDDHDDEFHAVKEIPYRGPSYPEDVMWKRSQLFYESMKLRRSIRCFSNKTIPIKIIQNIIKTAGTSPSGANLQPWTFCVVSNESLKTRIREIVEAEEQINYSRRQTYQMLEDGKRQPTYYNEISSCIATGILLTAIHNVGLTTVVLLLPVGYPADNTHVPDIKRKPIEEIIRLY</sequence>
<evidence type="ECO:0000313" key="1">
    <source>
        <dbReference type="Proteomes" id="UP000887579"/>
    </source>
</evidence>
<dbReference type="Proteomes" id="UP000887579">
    <property type="component" value="Unplaced"/>
</dbReference>
<dbReference type="WBParaSite" id="ES5_v2.g9947.t1">
    <property type="protein sequence ID" value="ES5_v2.g9947.t1"/>
    <property type="gene ID" value="ES5_v2.g9947"/>
</dbReference>
<protein>
    <submittedName>
        <fullName evidence="2">Nitroreductase domain-containing protein</fullName>
    </submittedName>
</protein>
<reference evidence="2" key="1">
    <citation type="submission" date="2022-11" db="UniProtKB">
        <authorList>
            <consortium name="WormBaseParasite"/>
        </authorList>
    </citation>
    <scope>IDENTIFICATION</scope>
</reference>
<proteinExistence type="predicted"/>
<evidence type="ECO:0000313" key="2">
    <source>
        <dbReference type="WBParaSite" id="ES5_v2.g9947.t1"/>
    </source>
</evidence>
<accession>A0AC34GY88</accession>